<proteinExistence type="predicted"/>
<dbReference type="EMBL" id="JBHTHX010000271">
    <property type="protein sequence ID" value="MFD0885018.1"/>
    <property type="molecule type" value="Genomic_DNA"/>
</dbReference>
<feature type="region of interest" description="Disordered" evidence="1">
    <location>
        <begin position="1"/>
        <end position="52"/>
    </location>
</feature>
<evidence type="ECO:0000313" key="2">
    <source>
        <dbReference type="EMBL" id="MFD0885018.1"/>
    </source>
</evidence>
<feature type="non-terminal residue" evidence="2">
    <location>
        <position position="1"/>
    </location>
</feature>
<accession>A0ABW3DMC7</accession>
<reference evidence="3" key="1">
    <citation type="journal article" date="2019" name="Int. J. Syst. Evol. Microbiol.">
        <title>The Global Catalogue of Microorganisms (GCM) 10K type strain sequencing project: providing services to taxonomists for standard genome sequencing and annotation.</title>
        <authorList>
            <consortium name="The Broad Institute Genomics Platform"/>
            <consortium name="The Broad Institute Genome Sequencing Center for Infectious Disease"/>
            <person name="Wu L."/>
            <person name="Ma J."/>
        </authorList>
    </citation>
    <scope>NUCLEOTIDE SEQUENCE [LARGE SCALE GENOMIC DNA]</scope>
    <source>
        <strain evidence="3">CCUG 62974</strain>
    </source>
</reference>
<evidence type="ECO:0000313" key="3">
    <source>
        <dbReference type="Proteomes" id="UP001597024"/>
    </source>
</evidence>
<organism evidence="2 3">
    <name type="scientific">Streptosporangium algeriense</name>
    <dbReference type="NCBI Taxonomy" id="1682748"/>
    <lineage>
        <taxon>Bacteria</taxon>
        <taxon>Bacillati</taxon>
        <taxon>Actinomycetota</taxon>
        <taxon>Actinomycetes</taxon>
        <taxon>Streptosporangiales</taxon>
        <taxon>Streptosporangiaceae</taxon>
        <taxon>Streptosporangium</taxon>
    </lineage>
</organism>
<protein>
    <recommendedName>
        <fullName evidence="4">Ferritin-like domain-containing protein</fullName>
    </recommendedName>
</protein>
<evidence type="ECO:0000256" key="1">
    <source>
        <dbReference type="SAM" id="MobiDB-lite"/>
    </source>
</evidence>
<evidence type="ECO:0008006" key="4">
    <source>
        <dbReference type="Google" id="ProtNLM"/>
    </source>
</evidence>
<gene>
    <name evidence="2" type="ORF">ACFQ08_10710</name>
</gene>
<dbReference type="Proteomes" id="UP001597024">
    <property type="component" value="Unassembled WGS sequence"/>
</dbReference>
<dbReference type="SUPFAM" id="SSF47240">
    <property type="entry name" value="Ferritin-like"/>
    <property type="match status" value="1"/>
</dbReference>
<sequence>GVSSAAYPPKSWRDFRPTGRRRAERGKSVMRPEAARHQDTGLEDLDLASPEGASTGLPGARELYDRWEIQQWSVSGVEVVRDVPRLAELGAFTRRELLSALAELEIGESCVTRTLSALADHAPSTADQLYLCTQLADEARHVQFFQRYLFQAAQVTAADLEPDGALGRVSGYGRVFEPLLREFTGRVRERRGEPAAWYAALVHYHLVTEGILAAAGLRTLRTQARRYGLRALDEGLTNVTRDEARHLTFGLSAAREGVRSGYADVIGGTYLEGVDLAARVLVNPAKRATTPVIGAALRAHAANLSAQWSVAHARMVRQLALVGLRALTTTAERVWQDSMTAAFTEYRGVWGTEHPVARALRLSML</sequence>
<comment type="caution">
    <text evidence="2">The sequence shown here is derived from an EMBL/GenBank/DDBJ whole genome shotgun (WGS) entry which is preliminary data.</text>
</comment>
<dbReference type="InterPro" id="IPR012348">
    <property type="entry name" value="RNR-like"/>
</dbReference>
<dbReference type="InterPro" id="IPR009078">
    <property type="entry name" value="Ferritin-like_SF"/>
</dbReference>
<keyword evidence="3" id="KW-1185">Reference proteome</keyword>
<dbReference type="Gene3D" id="1.10.620.20">
    <property type="entry name" value="Ribonucleotide Reductase, subunit A"/>
    <property type="match status" value="1"/>
</dbReference>
<name>A0ABW3DMC7_9ACTN</name>